<protein>
    <submittedName>
        <fullName evidence="2">Uncharacterized protein</fullName>
    </submittedName>
</protein>
<dbReference type="AlphaFoldDB" id="A0ABD0Z4S2"/>
<reference evidence="2 3" key="1">
    <citation type="submission" date="2024-07" db="EMBL/GenBank/DDBJ databases">
        <title>Chromosome-level genome assembly of the water stick insect Ranatra chinensis (Heteroptera: Nepidae).</title>
        <authorList>
            <person name="Liu X."/>
        </authorList>
    </citation>
    <scope>NUCLEOTIDE SEQUENCE [LARGE SCALE GENOMIC DNA]</scope>
    <source>
        <strain evidence="2">Cailab_2021Rc</strain>
        <tissue evidence="2">Muscle</tissue>
    </source>
</reference>
<feature type="region of interest" description="Disordered" evidence="1">
    <location>
        <begin position="39"/>
        <end position="70"/>
    </location>
</feature>
<gene>
    <name evidence="2" type="ORF">AAG570_008774</name>
</gene>
<sequence>MNILFRKNFAEGGGVGGGGSGAKDRFGKCGGGGGGGRLRGRSALGGGGGVGVSSSGGRTREHGYYQLDDDHGSGGFGGPFRTHIFLSPPSGPGCGGTSLTSFPQEYLEEEYCTSGLSSRAPSIAPMSGGPLIGHLGAISRAPSTGDCHHSNQVGITNSSTNPPTC</sequence>
<dbReference type="EMBL" id="JBFDAA010000003">
    <property type="protein sequence ID" value="KAL1138712.1"/>
    <property type="molecule type" value="Genomic_DNA"/>
</dbReference>
<name>A0ABD0Z4S2_9HEMI</name>
<feature type="compositionally biased region" description="Basic and acidic residues" evidence="1">
    <location>
        <begin position="58"/>
        <end position="70"/>
    </location>
</feature>
<accession>A0ABD0Z4S2</accession>
<dbReference type="Proteomes" id="UP001558652">
    <property type="component" value="Unassembled WGS sequence"/>
</dbReference>
<comment type="caution">
    <text evidence="2">The sequence shown here is derived from an EMBL/GenBank/DDBJ whole genome shotgun (WGS) entry which is preliminary data.</text>
</comment>
<evidence type="ECO:0000313" key="3">
    <source>
        <dbReference type="Proteomes" id="UP001558652"/>
    </source>
</evidence>
<feature type="compositionally biased region" description="Gly residues" evidence="1">
    <location>
        <begin position="39"/>
        <end position="51"/>
    </location>
</feature>
<keyword evidence="3" id="KW-1185">Reference proteome</keyword>
<evidence type="ECO:0000313" key="2">
    <source>
        <dbReference type="EMBL" id="KAL1138712.1"/>
    </source>
</evidence>
<proteinExistence type="predicted"/>
<evidence type="ECO:0000256" key="1">
    <source>
        <dbReference type="SAM" id="MobiDB-lite"/>
    </source>
</evidence>
<organism evidence="2 3">
    <name type="scientific">Ranatra chinensis</name>
    <dbReference type="NCBI Taxonomy" id="642074"/>
    <lineage>
        <taxon>Eukaryota</taxon>
        <taxon>Metazoa</taxon>
        <taxon>Ecdysozoa</taxon>
        <taxon>Arthropoda</taxon>
        <taxon>Hexapoda</taxon>
        <taxon>Insecta</taxon>
        <taxon>Pterygota</taxon>
        <taxon>Neoptera</taxon>
        <taxon>Paraneoptera</taxon>
        <taxon>Hemiptera</taxon>
        <taxon>Heteroptera</taxon>
        <taxon>Panheteroptera</taxon>
        <taxon>Nepomorpha</taxon>
        <taxon>Nepidae</taxon>
        <taxon>Ranatrinae</taxon>
        <taxon>Ranatra</taxon>
    </lineage>
</organism>